<comment type="similarity">
    <text evidence="1">Belongs to the plant acyltransferase family.</text>
</comment>
<dbReference type="PANTHER" id="PTHR31623">
    <property type="entry name" value="F21J9.9"/>
    <property type="match status" value="1"/>
</dbReference>
<evidence type="ECO:0000256" key="3">
    <source>
        <dbReference type="ARBA" id="ARBA00023315"/>
    </source>
</evidence>
<comment type="caution">
    <text evidence="4">The sequence shown here is derived from an EMBL/GenBank/DDBJ whole genome shotgun (WGS) entry which is preliminary data.</text>
</comment>
<dbReference type="InterPro" id="IPR023213">
    <property type="entry name" value="CAT-like_dom_sf"/>
</dbReference>
<evidence type="ECO:0000313" key="5">
    <source>
        <dbReference type="Proteomes" id="UP000796880"/>
    </source>
</evidence>
<dbReference type="PANTHER" id="PTHR31623:SF110">
    <property type="entry name" value="VINORINE SYNTHASE-LIKE"/>
    <property type="match status" value="1"/>
</dbReference>
<proteinExistence type="inferred from homology"/>
<protein>
    <submittedName>
        <fullName evidence="4">Uncharacterized protein</fullName>
    </submittedName>
</protein>
<keyword evidence="5" id="KW-1185">Reference proteome</keyword>
<evidence type="ECO:0000256" key="1">
    <source>
        <dbReference type="ARBA" id="ARBA00009861"/>
    </source>
</evidence>
<dbReference type="Pfam" id="PF02458">
    <property type="entry name" value="Transferase"/>
    <property type="match status" value="1"/>
</dbReference>
<reference evidence="4" key="1">
    <citation type="submission" date="2020-03" db="EMBL/GenBank/DDBJ databases">
        <title>A high-quality chromosome-level genome assembly of a woody plant with both climbing and erect habits, Rhamnella rubrinervis.</title>
        <authorList>
            <person name="Lu Z."/>
            <person name="Yang Y."/>
            <person name="Zhu X."/>
            <person name="Sun Y."/>
        </authorList>
    </citation>
    <scope>NUCLEOTIDE SEQUENCE</scope>
    <source>
        <strain evidence="4">BYM</strain>
        <tissue evidence="4">Leaf</tissue>
    </source>
</reference>
<keyword evidence="3" id="KW-0012">Acyltransferase</keyword>
<gene>
    <name evidence="4" type="ORF">FNV43_RR20397</name>
</gene>
<dbReference type="EMBL" id="VOIH02000009">
    <property type="protein sequence ID" value="KAF3437641.1"/>
    <property type="molecule type" value="Genomic_DNA"/>
</dbReference>
<accession>A0A8K0DZM3</accession>
<dbReference type="Proteomes" id="UP000796880">
    <property type="component" value="Unassembled WGS sequence"/>
</dbReference>
<dbReference type="GO" id="GO:0016746">
    <property type="term" value="F:acyltransferase activity"/>
    <property type="evidence" value="ECO:0007669"/>
    <property type="project" value="UniProtKB-KW"/>
</dbReference>
<evidence type="ECO:0000313" key="4">
    <source>
        <dbReference type="EMBL" id="KAF3437641.1"/>
    </source>
</evidence>
<sequence length="103" mass="11786">MKEKQRDLEEIMVMRSALDFGLYEIDFGRGKPIWVSLDSGSSLSNFIMLTRTRDGDGVEAWVILSEEDMTVFELDPELLSFASLSNLCVSLLLESRHRRLSKL</sequence>
<dbReference type="Gene3D" id="3.30.559.10">
    <property type="entry name" value="Chloramphenicol acetyltransferase-like domain"/>
    <property type="match status" value="1"/>
</dbReference>
<evidence type="ECO:0000256" key="2">
    <source>
        <dbReference type="ARBA" id="ARBA00022679"/>
    </source>
</evidence>
<dbReference type="AlphaFoldDB" id="A0A8K0DZM3"/>
<dbReference type="OrthoDB" id="1932220at2759"/>
<organism evidence="4 5">
    <name type="scientific">Rhamnella rubrinervis</name>
    <dbReference type="NCBI Taxonomy" id="2594499"/>
    <lineage>
        <taxon>Eukaryota</taxon>
        <taxon>Viridiplantae</taxon>
        <taxon>Streptophyta</taxon>
        <taxon>Embryophyta</taxon>
        <taxon>Tracheophyta</taxon>
        <taxon>Spermatophyta</taxon>
        <taxon>Magnoliopsida</taxon>
        <taxon>eudicotyledons</taxon>
        <taxon>Gunneridae</taxon>
        <taxon>Pentapetalae</taxon>
        <taxon>rosids</taxon>
        <taxon>fabids</taxon>
        <taxon>Rosales</taxon>
        <taxon>Rhamnaceae</taxon>
        <taxon>rhamnoid group</taxon>
        <taxon>Rhamneae</taxon>
        <taxon>Rhamnella</taxon>
    </lineage>
</organism>
<keyword evidence="2" id="KW-0808">Transferase</keyword>
<name>A0A8K0DZM3_9ROSA</name>